<evidence type="ECO:0000313" key="8">
    <source>
        <dbReference type="EMBL" id="TFK47314.1"/>
    </source>
</evidence>
<evidence type="ECO:0000256" key="3">
    <source>
        <dbReference type="ARBA" id="ARBA00022723"/>
    </source>
</evidence>
<evidence type="ECO:0000256" key="2">
    <source>
        <dbReference type="ARBA" id="ARBA00005896"/>
    </source>
</evidence>
<dbReference type="SUPFAM" id="SSF51197">
    <property type="entry name" value="Clavaminate synthase-like"/>
    <property type="match status" value="1"/>
</dbReference>
<organism evidence="8 9">
    <name type="scientific">Heliocybe sulcata</name>
    <dbReference type="NCBI Taxonomy" id="5364"/>
    <lineage>
        <taxon>Eukaryota</taxon>
        <taxon>Fungi</taxon>
        <taxon>Dikarya</taxon>
        <taxon>Basidiomycota</taxon>
        <taxon>Agaricomycotina</taxon>
        <taxon>Agaricomycetes</taxon>
        <taxon>Gloeophyllales</taxon>
        <taxon>Gloeophyllaceae</taxon>
        <taxon>Heliocybe</taxon>
    </lineage>
</organism>
<dbReference type="InterPro" id="IPR003819">
    <property type="entry name" value="TauD/TfdA-like"/>
</dbReference>
<gene>
    <name evidence="8" type="ORF">OE88DRAFT_1666028</name>
</gene>
<evidence type="ECO:0000256" key="4">
    <source>
        <dbReference type="ARBA" id="ARBA00022964"/>
    </source>
</evidence>
<protein>
    <submittedName>
        <fullName evidence="8">Clavaminate synthase-like protein</fullName>
    </submittedName>
</protein>
<dbReference type="AlphaFoldDB" id="A0A5C3MPV1"/>
<accession>A0A5C3MPV1</accession>
<dbReference type="Proteomes" id="UP000305948">
    <property type="component" value="Unassembled WGS sequence"/>
</dbReference>
<comment type="similarity">
    <text evidence="2">Belongs to the TfdA dioxygenase family.</text>
</comment>
<evidence type="ECO:0000256" key="6">
    <source>
        <dbReference type="ARBA" id="ARBA00023004"/>
    </source>
</evidence>
<evidence type="ECO:0000259" key="7">
    <source>
        <dbReference type="Pfam" id="PF02668"/>
    </source>
</evidence>
<dbReference type="InterPro" id="IPR051178">
    <property type="entry name" value="TfdA_dioxygenase"/>
</dbReference>
<proteinExistence type="inferred from homology"/>
<keyword evidence="6" id="KW-0408">Iron</keyword>
<evidence type="ECO:0000313" key="9">
    <source>
        <dbReference type="Proteomes" id="UP000305948"/>
    </source>
</evidence>
<keyword evidence="5" id="KW-0560">Oxidoreductase</keyword>
<keyword evidence="4" id="KW-0223">Dioxygenase</keyword>
<keyword evidence="3" id="KW-0479">Metal-binding</keyword>
<dbReference type="EMBL" id="ML213524">
    <property type="protein sequence ID" value="TFK47314.1"/>
    <property type="molecule type" value="Genomic_DNA"/>
</dbReference>
<dbReference type="Pfam" id="PF02668">
    <property type="entry name" value="TauD"/>
    <property type="match status" value="1"/>
</dbReference>
<name>A0A5C3MPV1_9AGAM</name>
<evidence type="ECO:0000256" key="5">
    <source>
        <dbReference type="ARBA" id="ARBA00023002"/>
    </source>
</evidence>
<dbReference type="Gene3D" id="3.60.130.10">
    <property type="entry name" value="Clavaminate synthase-like"/>
    <property type="match status" value="1"/>
</dbReference>
<reference evidence="8 9" key="1">
    <citation type="journal article" date="2019" name="Nat. Ecol. Evol.">
        <title>Megaphylogeny resolves global patterns of mushroom evolution.</title>
        <authorList>
            <person name="Varga T."/>
            <person name="Krizsan K."/>
            <person name="Foldi C."/>
            <person name="Dima B."/>
            <person name="Sanchez-Garcia M."/>
            <person name="Sanchez-Ramirez S."/>
            <person name="Szollosi G.J."/>
            <person name="Szarkandi J.G."/>
            <person name="Papp V."/>
            <person name="Albert L."/>
            <person name="Andreopoulos W."/>
            <person name="Angelini C."/>
            <person name="Antonin V."/>
            <person name="Barry K.W."/>
            <person name="Bougher N.L."/>
            <person name="Buchanan P."/>
            <person name="Buyck B."/>
            <person name="Bense V."/>
            <person name="Catcheside P."/>
            <person name="Chovatia M."/>
            <person name="Cooper J."/>
            <person name="Damon W."/>
            <person name="Desjardin D."/>
            <person name="Finy P."/>
            <person name="Geml J."/>
            <person name="Haridas S."/>
            <person name="Hughes K."/>
            <person name="Justo A."/>
            <person name="Karasinski D."/>
            <person name="Kautmanova I."/>
            <person name="Kiss B."/>
            <person name="Kocsube S."/>
            <person name="Kotiranta H."/>
            <person name="LaButti K.M."/>
            <person name="Lechner B.E."/>
            <person name="Liimatainen K."/>
            <person name="Lipzen A."/>
            <person name="Lukacs Z."/>
            <person name="Mihaltcheva S."/>
            <person name="Morgado L.N."/>
            <person name="Niskanen T."/>
            <person name="Noordeloos M.E."/>
            <person name="Ohm R.A."/>
            <person name="Ortiz-Santana B."/>
            <person name="Ovrebo C."/>
            <person name="Racz N."/>
            <person name="Riley R."/>
            <person name="Savchenko A."/>
            <person name="Shiryaev A."/>
            <person name="Soop K."/>
            <person name="Spirin V."/>
            <person name="Szebenyi C."/>
            <person name="Tomsovsky M."/>
            <person name="Tulloss R.E."/>
            <person name="Uehling J."/>
            <person name="Grigoriev I.V."/>
            <person name="Vagvolgyi C."/>
            <person name="Papp T."/>
            <person name="Martin F.M."/>
            <person name="Miettinen O."/>
            <person name="Hibbett D.S."/>
            <person name="Nagy L.G."/>
        </authorList>
    </citation>
    <scope>NUCLEOTIDE SEQUENCE [LARGE SCALE GENOMIC DNA]</scope>
    <source>
        <strain evidence="8 9">OMC1185</strain>
    </source>
</reference>
<dbReference type="STRING" id="5364.A0A5C3MPV1"/>
<evidence type="ECO:0000256" key="1">
    <source>
        <dbReference type="ARBA" id="ARBA00001954"/>
    </source>
</evidence>
<dbReference type="GO" id="GO:0051213">
    <property type="term" value="F:dioxygenase activity"/>
    <property type="evidence" value="ECO:0007669"/>
    <property type="project" value="UniProtKB-KW"/>
</dbReference>
<dbReference type="PANTHER" id="PTHR43779:SF2">
    <property type="entry name" value="ALPHA-KETOGLUTARATE-DEPENDENT XANTHINE DIOXYGENASE XAN1"/>
    <property type="match status" value="1"/>
</dbReference>
<comment type="cofactor">
    <cofactor evidence="1">
        <name>Fe(2+)</name>
        <dbReference type="ChEBI" id="CHEBI:29033"/>
    </cofactor>
</comment>
<dbReference type="PANTHER" id="PTHR43779">
    <property type="entry name" value="DIOXYGENASE RV0097-RELATED"/>
    <property type="match status" value="1"/>
</dbReference>
<feature type="domain" description="TauD/TfdA-like" evidence="7">
    <location>
        <begin position="19"/>
        <end position="361"/>
    </location>
</feature>
<dbReference type="OrthoDB" id="93019at2759"/>
<sequence>MVEIIPLALPTSADAASLASFGREVRGLSPGELNQDEFQLVSDLLYQHGLLLFRNCHLPPAQQYALTKRFDPASETYGHGNNEVDQSKRSILHPYLKTIPAVPQVQLIGNGTVYGHEGIAQANLKHATHTISHKTVLSEDEMSKGYTRFFRWHIDAALYNLSPPKVTTLYGIQVPQGPKQTVRYDDGSGDELQVPVAPTAFVSTKTMFDMLSPELKSVAVRGRVKYAPHPYVWMSTAKLVNNGLAVETEGREVPYEELPPWEESKIKVHPMLWKNAVTGELHFQVHPTCAAEIYVAALPAHSRKEGELYPEGAHLTDLKEVRALLYQMQRPAIAPKFVYPHAWSEKDLIIFHNRGLLHCIVGTLSEDQVRVFHQCNLAGSDDPIGPSDDDIKKWV</sequence>
<dbReference type="InterPro" id="IPR042098">
    <property type="entry name" value="TauD-like_sf"/>
</dbReference>
<dbReference type="GO" id="GO:0046872">
    <property type="term" value="F:metal ion binding"/>
    <property type="evidence" value="ECO:0007669"/>
    <property type="project" value="UniProtKB-KW"/>
</dbReference>
<keyword evidence="9" id="KW-1185">Reference proteome</keyword>